<evidence type="ECO:0000313" key="2">
    <source>
        <dbReference type="Proteomes" id="UP001057402"/>
    </source>
</evidence>
<gene>
    <name evidence="1" type="ORF">MLD38_039710</name>
</gene>
<comment type="caution">
    <text evidence="1">The sequence shown here is derived from an EMBL/GenBank/DDBJ whole genome shotgun (WGS) entry which is preliminary data.</text>
</comment>
<reference evidence="2" key="1">
    <citation type="journal article" date="2023" name="Front. Plant Sci.">
        <title>Chromosomal-level genome assembly of Melastoma candidum provides insights into trichome evolution.</title>
        <authorList>
            <person name="Zhong Y."/>
            <person name="Wu W."/>
            <person name="Sun C."/>
            <person name="Zou P."/>
            <person name="Liu Y."/>
            <person name="Dai S."/>
            <person name="Zhou R."/>
        </authorList>
    </citation>
    <scope>NUCLEOTIDE SEQUENCE [LARGE SCALE GENOMIC DNA]</scope>
</reference>
<accession>A0ACB9L2Z1</accession>
<protein>
    <submittedName>
        <fullName evidence="1">Uncharacterized protein</fullName>
    </submittedName>
</protein>
<evidence type="ECO:0000313" key="1">
    <source>
        <dbReference type="EMBL" id="KAI4304159.1"/>
    </source>
</evidence>
<proteinExistence type="predicted"/>
<dbReference type="EMBL" id="CM042891">
    <property type="protein sequence ID" value="KAI4304159.1"/>
    <property type="molecule type" value="Genomic_DNA"/>
</dbReference>
<keyword evidence="2" id="KW-1185">Reference proteome</keyword>
<sequence>MIIGSQLMDWIRAAQLQDPYLTEERSKLQDQADTEFSVSDDELLRYQGRICIPTQEDLRKLIMDDAHLSAYSIHPGVTKMYQNLRKQYWWPGMKRDVAQYVSRCLTCQRVKIEHRRPGGELQPLPIPEWKWDEIAMDFVATEPVEIVDRMEKQLRHRVVPMVRVRWVHGNIEELTWDTESKMKEMYPYLFE</sequence>
<name>A0ACB9L2Z1_9MYRT</name>
<dbReference type="Proteomes" id="UP001057402">
    <property type="component" value="Chromosome 12"/>
</dbReference>
<organism evidence="1 2">
    <name type="scientific">Melastoma candidum</name>
    <dbReference type="NCBI Taxonomy" id="119954"/>
    <lineage>
        <taxon>Eukaryota</taxon>
        <taxon>Viridiplantae</taxon>
        <taxon>Streptophyta</taxon>
        <taxon>Embryophyta</taxon>
        <taxon>Tracheophyta</taxon>
        <taxon>Spermatophyta</taxon>
        <taxon>Magnoliopsida</taxon>
        <taxon>eudicotyledons</taxon>
        <taxon>Gunneridae</taxon>
        <taxon>Pentapetalae</taxon>
        <taxon>rosids</taxon>
        <taxon>malvids</taxon>
        <taxon>Myrtales</taxon>
        <taxon>Melastomataceae</taxon>
        <taxon>Melastomatoideae</taxon>
        <taxon>Melastomateae</taxon>
        <taxon>Melastoma</taxon>
    </lineage>
</organism>